<evidence type="ECO:0000313" key="2">
    <source>
        <dbReference type="Proteomes" id="UP001328107"/>
    </source>
</evidence>
<keyword evidence="2" id="KW-1185">Reference proteome</keyword>
<sequence>MTHFRVVHLYTGAFPGREKDASYGRFEINCRCSFLSSARKLISPFHSIQHVVFLHVHAGMGFANGVNWMYLAAE</sequence>
<dbReference type="EMBL" id="BTRK01000006">
    <property type="protein sequence ID" value="GMR56783.1"/>
    <property type="molecule type" value="Genomic_DNA"/>
</dbReference>
<protein>
    <submittedName>
        <fullName evidence="1">Uncharacterized protein</fullName>
    </submittedName>
</protein>
<feature type="non-terminal residue" evidence="1">
    <location>
        <position position="74"/>
    </location>
</feature>
<reference evidence="2" key="1">
    <citation type="submission" date="2022-10" db="EMBL/GenBank/DDBJ databases">
        <title>Genome assembly of Pristionchus species.</title>
        <authorList>
            <person name="Yoshida K."/>
            <person name="Sommer R.J."/>
        </authorList>
    </citation>
    <scope>NUCLEOTIDE SEQUENCE [LARGE SCALE GENOMIC DNA]</scope>
    <source>
        <strain evidence="2">RS5460</strain>
    </source>
</reference>
<dbReference type="Proteomes" id="UP001328107">
    <property type="component" value="Unassembled WGS sequence"/>
</dbReference>
<accession>A0AAN5D596</accession>
<evidence type="ECO:0000313" key="1">
    <source>
        <dbReference type="EMBL" id="GMR56783.1"/>
    </source>
</evidence>
<gene>
    <name evidence="1" type="ORF">PMAYCL1PPCAC_26978</name>
</gene>
<comment type="caution">
    <text evidence="1">The sequence shown here is derived from an EMBL/GenBank/DDBJ whole genome shotgun (WGS) entry which is preliminary data.</text>
</comment>
<dbReference type="AlphaFoldDB" id="A0AAN5D596"/>
<name>A0AAN5D596_9BILA</name>
<organism evidence="1 2">
    <name type="scientific">Pristionchus mayeri</name>
    <dbReference type="NCBI Taxonomy" id="1317129"/>
    <lineage>
        <taxon>Eukaryota</taxon>
        <taxon>Metazoa</taxon>
        <taxon>Ecdysozoa</taxon>
        <taxon>Nematoda</taxon>
        <taxon>Chromadorea</taxon>
        <taxon>Rhabditida</taxon>
        <taxon>Rhabditina</taxon>
        <taxon>Diplogasteromorpha</taxon>
        <taxon>Diplogasteroidea</taxon>
        <taxon>Neodiplogasteridae</taxon>
        <taxon>Pristionchus</taxon>
    </lineage>
</organism>
<proteinExistence type="predicted"/>